<dbReference type="PANTHER" id="PTHR13383:SF11">
    <property type="entry name" value="RIBONUCLEASE H2 SUBUNIT B"/>
    <property type="match status" value="1"/>
</dbReference>
<dbReference type="RefSeq" id="XP_014183037.1">
    <property type="nucleotide sequence ID" value="XM_014327562.1"/>
</dbReference>
<dbReference type="GO" id="GO:0006401">
    <property type="term" value="P:RNA catabolic process"/>
    <property type="evidence" value="ECO:0007669"/>
    <property type="project" value="TreeGrafter"/>
</dbReference>
<sequence length="262" mass="28064">MLRSRADHQNDRTAPFQPLPDLLSTASSSAQWGLKPAFAPSAAVEGWNKDMARLTELPAFVAAFKACCDVKREFICPLLSFFDGCSDGAKLTPGVGGELPSPPPESAESKDSKGEGQVYYRPSREVILKVLRRKVTHVASHFEEFDHLVRSLGRDGLLGADADAKLVEAAIDTLAAYLPTSVVSDLTDSYDLLPLNAYLADRAAAAAAAAAPIVNEKKTASGATKRKAQPGSRGVEALKKVNTSGMAKMTSFFKPREAKEKK</sequence>
<dbReference type="GeneID" id="25990838"/>
<dbReference type="AlphaFoldDB" id="J6F2Y4"/>
<dbReference type="OrthoDB" id="29098at2759"/>
<dbReference type="HOGENOM" id="CLU_058486_0_0_1"/>
<feature type="region of interest" description="Disordered" evidence="1">
    <location>
        <begin position="220"/>
        <end position="240"/>
    </location>
</feature>
<evidence type="ECO:0000256" key="1">
    <source>
        <dbReference type="SAM" id="MobiDB-lite"/>
    </source>
</evidence>
<dbReference type="GO" id="GO:0032299">
    <property type="term" value="C:ribonuclease H2 complex"/>
    <property type="evidence" value="ECO:0007669"/>
    <property type="project" value="InterPro"/>
</dbReference>
<gene>
    <name evidence="2" type="ORF">A1Q1_07326</name>
</gene>
<dbReference type="PANTHER" id="PTHR13383">
    <property type="entry name" value="RIBONUCLEASE H2 SUBUNIT B"/>
    <property type="match status" value="1"/>
</dbReference>
<dbReference type="VEuPathDB" id="FungiDB:A1Q1_07326"/>
<name>J6F2Y4_TRIAS</name>
<organism evidence="2 3">
    <name type="scientific">Trichosporon asahii var. asahii (strain ATCC 90039 / CBS 2479 / JCM 2466 / KCTC 7840 / NBRC 103889/ NCYC 2677 / UAMH 7654)</name>
    <name type="common">Yeast</name>
    <dbReference type="NCBI Taxonomy" id="1186058"/>
    <lineage>
        <taxon>Eukaryota</taxon>
        <taxon>Fungi</taxon>
        <taxon>Dikarya</taxon>
        <taxon>Basidiomycota</taxon>
        <taxon>Agaricomycotina</taxon>
        <taxon>Tremellomycetes</taxon>
        <taxon>Trichosporonales</taxon>
        <taxon>Trichosporonaceae</taxon>
        <taxon>Trichosporon</taxon>
    </lineage>
</organism>
<dbReference type="Gene3D" id="1.10.20.120">
    <property type="match status" value="1"/>
</dbReference>
<protein>
    <submittedName>
        <fullName evidence="2">Uncharacterized protein</fullName>
    </submittedName>
</protein>
<reference evidence="2 3" key="1">
    <citation type="journal article" date="2012" name="Eukaryot. Cell">
        <title>Draft genome sequence of CBS 2479, the standard type strain of Trichosporon asahii.</title>
        <authorList>
            <person name="Yang R.Y."/>
            <person name="Li H.T."/>
            <person name="Zhu H."/>
            <person name="Zhou G.P."/>
            <person name="Wang M."/>
            <person name="Wang L."/>
        </authorList>
    </citation>
    <scope>NUCLEOTIDE SEQUENCE [LARGE SCALE GENOMIC DNA]</scope>
    <source>
        <strain evidence="3">ATCC 90039 / CBS 2479 / JCM 2466 / KCTC 7840 / NCYC 2677 / UAMH 7654</strain>
    </source>
</reference>
<evidence type="ECO:0000313" key="3">
    <source>
        <dbReference type="Proteomes" id="UP000002748"/>
    </source>
</evidence>
<dbReference type="GO" id="GO:0005654">
    <property type="term" value="C:nucleoplasm"/>
    <property type="evidence" value="ECO:0007669"/>
    <property type="project" value="TreeGrafter"/>
</dbReference>
<dbReference type="EMBL" id="ALBS01000057">
    <property type="protein sequence ID" value="EJT51354.1"/>
    <property type="molecule type" value="Genomic_DNA"/>
</dbReference>
<dbReference type="KEGG" id="tasa:A1Q1_07326"/>
<accession>J6F2Y4</accession>
<dbReference type="Proteomes" id="UP000002748">
    <property type="component" value="Unassembled WGS sequence"/>
</dbReference>
<feature type="compositionally biased region" description="Basic and acidic residues" evidence="1">
    <location>
        <begin position="1"/>
        <end position="11"/>
    </location>
</feature>
<dbReference type="InterPro" id="IPR040456">
    <property type="entry name" value="RNase_H2_suB"/>
</dbReference>
<evidence type="ECO:0000313" key="2">
    <source>
        <dbReference type="EMBL" id="EJT51354.1"/>
    </source>
</evidence>
<proteinExistence type="predicted"/>
<feature type="region of interest" description="Disordered" evidence="1">
    <location>
        <begin position="1"/>
        <end position="20"/>
    </location>
</feature>
<comment type="caution">
    <text evidence="2">The sequence shown here is derived from an EMBL/GenBank/DDBJ whole genome shotgun (WGS) entry which is preliminary data.</text>
</comment>
<feature type="region of interest" description="Disordered" evidence="1">
    <location>
        <begin position="94"/>
        <end position="116"/>
    </location>
</feature>